<keyword evidence="10" id="KW-1185">Reference proteome</keyword>
<feature type="transmembrane region" description="Helical" evidence="7">
    <location>
        <begin position="378"/>
        <end position="396"/>
    </location>
</feature>
<evidence type="ECO:0000259" key="8">
    <source>
        <dbReference type="Pfam" id="PF19053"/>
    </source>
</evidence>
<comment type="subcellular location">
    <subcellularLocation>
        <location evidence="1">Cell membrane</location>
        <topology evidence="1">Multi-pass membrane protein</topology>
    </subcellularLocation>
</comment>
<keyword evidence="5 7" id="KW-1133">Transmembrane helix</keyword>
<accession>A0A1K0GRY6</accession>
<dbReference type="Pfam" id="PF08817">
    <property type="entry name" value="YukD"/>
    <property type="match status" value="1"/>
</dbReference>
<gene>
    <name evidence="9" type="ORF">BG844_22860</name>
</gene>
<evidence type="ECO:0000256" key="1">
    <source>
        <dbReference type="ARBA" id="ARBA00004651"/>
    </source>
</evidence>
<dbReference type="NCBIfam" id="TIGR03920">
    <property type="entry name" value="T7SS_EccD"/>
    <property type="match status" value="1"/>
</dbReference>
<dbReference type="Proteomes" id="UP000182486">
    <property type="component" value="Unassembled WGS sequence"/>
</dbReference>
<dbReference type="InterPro" id="IPR024962">
    <property type="entry name" value="YukD-like"/>
</dbReference>
<evidence type="ECO:0000256" key="6">
    <source>
        <dbReference type="ARBA" id="ARBA00023136"/>
    </source>
</evidence>
<feature type="transmembrane region" description="Helical" evidence="7">
    <location>
        <begin position="326"/>
        <end position="345"/>
    </location>
</feature>
<comment type="caution">
    <text evidence="9">The sequence shown here is derived from an EMBL/GenBank/DDBJ whole genome shotgun (WGS) entry which is preliminary data.</text>
</comment>
<feature type="transmembrane region" description="Helical" evidence="7">
    <location>
        <begin position="148"/>
        <end position="167"/>
    </location>
</feature>
<feature type="transmembrane region" description="Helical" evidence="7">
    <location>
        <begin position="430"/>
        <end position="454"/>
    </location>
</feature>
<feature type="transmembrane region" description="Helical" evidence="7">
    <location>
        <begin position="234"/>
        <end position="256"/>
    </location>
</feature>
<evidence type="ECO:0000256" key="7">
    <source>
        <dbReference type="SAM" id="Phobius"/>
    </source>
</evidence>
<dbReference type="AlphaFoldDB" id="A0A1K0GRY6"/>
<dbReference type="Gene3D" id="3.10.20.90">
    <property type="entry name" value="Phosphatidylinositol 3-kinase Catalytic Subunit, Chain A, domain 1"/>
    <property type="match status" value="1"/>
</dbReference>
<keyword evidence="3" id="KW-1003">Cell membrane</keyword>
<protein>
    <submittedName>
        <fullName evidence="9">Type VII secretion integral membrane protein EccD</fullName>
    </submittedName>
</protein>
<dbReference type="InterPro" id="IPR044049">
    <property type="entry name" value="EccD_transm"/>
</dbReference>
<dbReference type="RefSeq" id="WP_071807397.1">
    <property type="nucleotide sequence ID" value="NZ_MEIA01000247.1"/>
</dbReference>
<evidence type="ECO:0000313" key="9">
    <source>
        <dbReference type="EMBL" id="OJF12035.1"/>
    </source>
</evidence>
<dbReference type="InterPro" id="IPR006707">
    <property type="entry name" value="T7SS_EccD"/>
</dbReference>
<dbReference type="GO" id="GO:0005886">
    <property type="term" value="C:plasma membrane"/>
    <property type="evidence" value="ECO:0007669"/>
    <property type="project" value="UniProtKB-SubCell"/>
</dbReference>
<evidence type="ECO:0000256" key="3">
    <source>
        <dbReference type="ARBA" id="ARBA00022475"/>
    </source>
</evidence>
<feature type="transmembrane region" description="Helical" evidence="7">
    <location>
        <begin position="262"/>
        <end position="283"/>
    </location>
</feature>
<comment type="similarity">
    <text evidence="2">Belongs to the EccD/Snm4 family.</text>
</comment>
<organism evidence="9 10">
    <name type="scientific">Couchioplanes caeruleus subsp. caeruleus</name>
    <dbReference type="NCBI Taxonomy" id="56427"/>
    <lineage>
        <taxon>Bacteria</taxon>
        <taxon>Bacillati</taxon>
        <taxon>Actinomycetota</taxon>
        <taxon>Actinomycetes</taxon>
        <taxon>Micromonosporales</taxon>
        <taxon>Micromonosporaceae</taxon>
        <taxon>Couchioplanes</taxon>
    </lineage>
</organism>
<feature type="domain" description="EccD-like transmembrane" evidence="8">
    <location>
        <begin position="122"/>
        <end position="466"/>
    </location>
</feature>
<keyword evidence="6 7" id="KW-0472">Membrane</keyword>
<name>A0A1K0GRY6_9ACTN</name>
<evidence type="ECO:0000256" key="2">
    <source>
        <dbReference type="ARBA" id="ARBA00006162"/>
    </source>
</evidence>
<dbReference type="Pfam" id="PF19053">
    <property type="entry name" value="EccD"/>
    <property type="match status" value="1"/>
</dbReference>
<feature type="transmembrane region" description="Helical" evidence="7">
    <location>
        <begin position="402"/>
        <end position="423"/>
    </location>
</feature>
<dbReference type="EMBL" id="MEIA01000247">
    <property type="protein sequence ID" value="OJF12035.1"/>
    <property type="molecule type" value="Genomic_DNA"/>
</dbReference>
<feature type="transmembrane region" description="Helical" evidence="7">
    <location>
        <begin position="123"/>
        <end position="142"/>
    </location>
</feature>
<reference evidence="9 10" key="1">
    <citation type="submission" date="2016-09" db="EMBL/GenBank/DDBJ databases">
        <title>Couchioplanes caeruleus draft genome sequence.</title>
        <authorList>
            <person name="Sheehan J."/>
            <person name="Caffrey P."/>
        </authorList>
    </citation>
    <scope>NUCLEOTIDE SEQUENCE [LARGE SCALE GENOMIC DNA]</scope>
    <source>
        <strain evidence="9 10">DSM 43634</strain>
    </source>
</reference>
<evidence type="ECO:0000256" key="5">
    <source>
        <dbReference type="ARBA" id="ARBA00022989"/>
    </source>
</evidence>
<keyword evidence="4 7" id="KW-0812">Transmembrane</keyword>
<feature type="transmembrane region" description="Helical" evidence="7">
    <location>
        <begin position="174"/>
        <end position="196"/>
    </location>
</feature>
<evidence type="ECO:0000256" key="4">
    <source>
        <dbReference type="ARBA" id="ARBA00022692"/>
    </source>
</evidence>
<sequence length="468" mass="49551">MTSAISDDLCRITVNGPDKRVDLVVPSSTTVAALLPVLLWHTVELNASDGHRPDGTWVLQRLGGRPFDPTGTPESLDWLEGEEFHLRPAAEPLPELDFDDLADGIATTVNKRPDRWQPHYRRYLFLALSQLALALLTATVVAGYAGAALAGVGFGLAGLLAAAAVVAGRQAGDAGLPFVFATSAYGCAAVVALTLADGVAGAPSLREPGLAMAAVAGLAVAAPLVVVQRLWARALPYPVLLGLLVVAAETVVITWLHRTFGLSWPGAAGLSASVLFGVVVFAPKIVLRSAHLRGPQLPKTGEELQFDTEPHEADDVHRRANDADRYLSVATVTAAVVLSVLFWLAMAEPGWAGWLFVLVLASALLLRARAFLGVWQRVSLTAAGATGMILVIVHWSRTATPGRLIVILCGLALLVAAFVMAALRPWPRRLLPVWEFTATILDVATGLAVLPIALQLLHTYAWARGLVG</sequence>
<proteinExistence type="inferred from homology"/>
<evidence type="ECO:0000313" key="10">
    <source>
        <dbReference type="Proteomes" id="UP000182486"/>
    </source>
</evidence>
<feature type="transmembrane region" description="Helical" evidence="7">
    <location>
        <begin position="351"/>
        <end position="366"/>
    </location>
</feature>
<feature type="transmembrane region" description="Helical" evidence="7">
    <location>
        <begin position="208"/>
        <end position="227"/>
    </location>
</feature>